<protein>
    <submittedName>
        <fullName evidence="4">Type II toxin-antitoxin system PemK/MazF family toxin</fullName>
    </submittedName>
</protein>
<evidence type="ECO:0000256" key="1">
    <source>
        <dbReference type="ARBA" id="ARBA00007521"/>
    </source>
</evidence>
<evidence type="ECO:0000256" key="2">
    <source>
        <dbReference type="ARBA" id="ARBA00022649"/>
    </source>
</evidence>
<dbReference type="GO" id="GO:0004521">
    <property type="term" value="F:RNA endonuclease activity"/>
    <property type="evidence" value="ECO:0007669"/>
    <property type="project" value="TreeGrafter"/>
</dbReference>
<reference evidence="4 5" key="1">
    <citation type="submission" date="2019-01" db="EMBL/GenBank/DDBJ databases">
        <title>Coherence of Microcystis species and biogeography revealed through population genomics.</title>
        <authorList>
            <person name="Perez-Carrascal O.M."/>
            <person name="Terrat Y."/>
            <person name="Giani A."/>
            <person name="Fortin N."/>
            <person name="Tromas N."/>
            <person name="Shapiro B.J."/>
        </authorList>
    </citation>
    <scope>NUCLEOTIDE SEQUENCE [LARGE SCALE GENOMIC DNA]</scope>
    <source>
        <strain evidence="4">Ma_QC_C_20070703_M131</strain>
    </source>
</reference>
<organism evidence="4 5">
    <name type="scientific">Microcystis aeruginosa Ma_QC_C_20070703_M131</name>
    <dbReference type="NCBI Taxonomy" id="2486263"/>
    <lineage>
        <taxon>Bacteria</taxon>
        <taxon>Bacillati</taxon>
        <taxon>Cyanobacteriota</taxon>
        <taxon>Cyanophyceae</taxon>
        <taxon>Oscillatoriophycideae</taxon>
        <taxon>Chroococcales</taxon>
        <taxon>Microcystaceae</taxon>
        <taxon>Microcystis</taxon>
    </lineage>
</organism>
<dbReference type="GO" id="GO:0006402">
    <property type="term" value="P:mRNA catabolic process"/>
    <property type="evidence" value="ECO:0007669"/>
    <property type="project" value="TreeGrafter"/>
</dbReference>
<feature type="transmembrane region" description="Helical" evidence="3">
    <location>
        <begin position="86"/>
        <end position="105"/>
    </location>
</feature>
<dbReference type="SUPFAM" id="SSF50118">
    <property type="entry name" value="Cell growth inhibitor/plasmid maintenance toxic component"/>
    <property type="match status" value="1"/>
</dbReference>
<keyword evidence="2" id="KW-1277">Toxin-antitoxin system</keyword>
<dbReference type="PANTHER" id="PTHR33988:SF1">
    <property type="entry name" value="ENDORIBONUCLEASE MAZF7-RELATED"/>
    <property type="match status" value="1"/>
</dbReference>
<evidence type="ECO:0000313" key="4">
    <source>
        <dbReference type="EMBL" id="TRT56966.1"/>
    </source>
</evidence>
<dbReference type="InterPro" id="IPR003477">
    <property type="entry name" value="PemK-like"/>
</dbReference>
<accession>A0A551Y7M3</accession>
<dbReference type="GO" id="GO:0003677">
    <property type="term" value="F:DNA binding"/>
    <property type="evidence" value="ECO:0007669"/>
    <property type="project" value="InterPro"/>
</dbReference>
<dbReference type="EMBL" id="SFCA01000081">
    <property type="protein sequence ID" value="TRT56966.1"/>
    <property type="molecule type" value="Genomic_DNA"/>
</dbReference>
<proteinExistence type="inferred from homology"/>
<dbReference type="Pfam" id="PF02452">
    <property type="entry name" value="PemK_toxin"/>
    <property type="match status" value="1"/>
</dbReference>
<keyword evidence="3" id="KW-0812">Transmembrane</keyword>
<evidence type="ECO:0000313" key="5">
    <source>
        <dbReference type="Proteomes" id="UP000316443"/>
    </source>
</evidence>
<dbReference type="Gene3D" id="2.30.30.110">
    <property type="match status" value="1"/>
</dbReference>
<keyword evidence="3" id="KW-0472">Membrane</keyword>
<comment type="caution">
    <text evidence="4">The sequence shown here is derived from an EMBL/GenBank/DDBJ whole genome shotgun (WGS) entry which is preliminary data.</text>
</comment>
<dbReference type="GO" id="GO:0016075">
    <property type="term" value="P:rRNA catabolic process"/>
    <property type="evidence" value="ECO:0007669"/>
    <property type="project" value="TreeGrafter"/>
</dbReference>
<sequence>MAEITRGEIWLADLNPVRGHEQAGKRPCLVISADLFNQGASGLVVVLPVTSKDKGIPFHLKMVRSQKSIGGAVGSRLGNAPYKLGVLLRSAFGIALCSAFGIALFQSPCKTISGLEHLGYSELPSH</sequence>
<dbReference type="InterPro" id="IPR011067">
    <property type="entry name" value="Plasmid_toxin/cell-grow_inhib"/>
</dbReference>
<name>A0A551Y7M3_MICAE</name>
<comment type="similarity">
    <text evidence="1">Belongs to the PemK/MazF family.</text>
</comment>
<dbReference type="PANTHER" id="PTHR33988">
    <property type="entry name" value="ENDORIBONUCLEASE MAZF-RELATED"/>
    <property type="match status" value="1"/>
</dbReference>
<dbReference type="AlphaFoldDB" id="A0A551Y7M3"/>
<dbReference type="Proteomes" id="UP000316443">
    <property type="component" value="Unassembled WGS sequence"/>
</dbReference>
<evidence type="ECO:0000256" key="3">
    <source>
        <dbReference type="SAM" id="Phobius"/>
    </source>
</evidence>
<gene>
    <name evidence="4" type="ORF">EWV85_07420</name>
</gene>
<keyword evidence="3" id="KW-1133">Transmembrane helix</keyword>